<dbReference type="InterPro" id="IPR036388">
    <property type="entry name" value="WH-like_DNA-bd_sf"/>
</dbReference>
<reference evidence="2" key="1">
    <citation type="submission" date="2015-06" db="EMBL/GenBank/DDBJ databases">
        <authorList>
            <person name="Joergensen T."/>
        </authorList>
    </citation>
    <scope>NUCLEOTIDE SEQUENCE</scope>
    <source>
        <plasmid evidence="2">pRGFK1379</plasmid>
    </source>
</reference>
<dbReference type="InterPro" id="IPR036390">
    <property type="entry name" value="WH_DNA-bd_sf"/>
</dbReference>
<reference evidence="2" key="2">
    <citation type="submission" date="2015-07" db="EMBL/GenBank/DDBJ databases">
        <title>Plasmids, circular viruses and viroids from rat gut.</title>
        <authorList>
            <person name="Jorgensen T.J."/>
            <person name="Hansen M.A."/>
            <person name="Xu Z."/>
            <person name="Tabak M.A."/>
            <person name="Sorensen S.J."/>
            <person name="Hansen L.H."/>
        </authorList>
    </citation>
    <scope>NUCLEOTIDE SEQUENCE</scope>
    <source>
        <plasmid evidence="2">pRGFK1379</plasmid>
    </source>
</reference>
<dbReference type="Pfam" id="PF01051">
    <property type="entry name" value="Rep3_N"/>
    <property type="match status" value="1"/>
</dbReference>
<evidence type="ECO:0000259" key="1">
    <source>
        <dbReference type="Pfam" id="PF01051"/>
    </source>
</evidence>
<protein>
    <recommendedName>
        <fullName evidence="1">Initiator Rep protein WH1 domain-containing protein</fullName>
    </recommendedName>
</protein>
<dbReference type="InterPro" id="IPR000525">
    <property type="entry name" value="Initiator_Rep_WH1"/>
</dbReference>
<geneLocation type="plasmid" evidence="2">
    <name>pRGFK1379</name>
</geneLocation>
<feature type="domain" description="Initiator Rep protein WH1" evidence="1">
    <location>
        <begin position="14"/>
        <end position="156"/>
    </location>
</feature>
<dbReference type="GO" id="GO:0003887">
    <property type="term" value="F:DNA-directed DNA polymerase activity"/>
    <property type="evidence" value="ECO:0007669"/>
    <property type="project" value="InterPro"/>
</dbReference>
<accession>A0A0H5Q5I2</accession>
<dbReference type="Gene3D" id="1.10.10.10">
    <property type="entry name" value="Winged helix-like DNA-binding domain superfamily/Winged helix DNA-binding domain"/>
    <property type="match status" value="2"/>
</dbReference>
<dbReference type="AlphaFoldDB" id="A0A0H5Q5I2"/>
<dbReference type="Pfam" id="PF21205">
    <property type="entry name" value="Rep3_C"/>
    <property type="match status" value="1"/>
</dbReference>
<evidence type="ECO:0000313" key="2">
    <source>
        <dbReference type="EMBL" id="CRY97138.1"/>
    </source>
</evidence>
<dbReference type="SUPFAM" id="SSF46785">
    <property type="entry name" value="Winged helix' DNA-binding domain"/>
    <property type="match status" value="2"/>
</dbReference>
<organism evidence="2">
    <name type="scientific">uncultured prokaryote</name>
    <dbReference type="NCBI Taxonomy" id="198431"/>
    <lineage>
        <taxon>unclassified sequences</taxon>
        <taxon>environmental samples</taxon>
    </lineage>
</organism>
<dbReference type="GO" id="GO:0006270">
    <property type="term" value="P:DNA replication initiation"/>
    <property type="evidence" value="ECO:0007669"/>
    <property type="project" value="InterPro"/>
</dbReference>
<name>A0A0H5Q5I2_9ZZZZ</name>
<keyword evidence="2" id="KW-0614">Plasmid</keyword>
<dbReference type="EMBL" id="LN853940">
    <property type="protein sequence ID" value="CRY97138.1"/>
    <property type="molecule type" value="Genomic_DNA"/>
</dbReference>
<proteinExistence type="predicted"/>
<sequence length="342" mass="40090">MNVHLMNMSNELTISKANSFVEASYQMTLDEMRVLSLTLGVFDPTNPKRGFDFTVAEFCQHFPDVNPDIAYTQVQKAILKIAKRDMVLRDDEKMFVAVPFVTKRVYFKQEGRFYIEFHEDLMPYIANLKARYTKYELVNIGAFTSTHTIRLYELCSQYKSVGVREIKLEDIKDWLQISNKYPLFKDLKKRVLSPAIDEINAKSDLTVLLEPVKRGRSIVALKFTIQTKKSAVKTELKRPKFPHKNKYGNFVKLDRQNPKMSSAEYGNYAKDCLKILEDFYQNIEDVPNEDLLFYWIFLSVNESHKSKFGRKQIFAEKLRERGYKIVDCELVEIDKKQIDFIS</sequence>